<reference evidence="8 10" key="2">
    <citation type="submission" date="2019-06" db="EMBL/GenBank/DDBJ databases">
        <title>Whole genome shotgun sequence of Corynebacterium flavescens NBRC 14136.</title>
        <authorList>
            <person name="Hosoyama A."/>
            <person name="Uohara A."/>
            <person name="Ohji S."/>
            <person name="Ichikawa N."/>
        </authorList>
    </citation>
    <scope>NUCLEOTIDE SEQUENCE [LARGE SCALE GENOMIC DNA]</scope>
    <source>
        <strain evidence="8 10">NBRC 14136</strain>
    </source>
</reference>
<evidence type="ECO:0000259" key="6">
    <source>
        <dbReference type="Pfam" id="PF00881"/>
    </source>
</evidence>
<dbReference type="Proteomes" id="UP000185479">
    <property type="component" value="Chromosome"/>
</dbReference>
<keyword evidence="4" id="KW-0288">FMN</keyword>
<keyword evidence="3" id="KW-0285">Flavoprotein</keyword>
<evidence type="ECO:0000256" key="4">
    <source>
        <dbReference type="ARBA" id="ARBA00022643"/>
    </source>
</evidence>
<evidence type="ECO:0000313" key="10">
    <source>
        <dbReference type="Proteomes" id="UP000315353"/>
    </source>
</evidence>
<dbReference type="GeneID" id="82881375"/>
<evidence type="ECO:0000256" key="3">
    <source>
        <dbReference type="ARBA" id="ARBA00022630"/>
    </source>
</evidence>
<dbReference type="STRING" id="28028.CFLV_11930"/>
<dbReference type="EMBL" id="CP009246">
    <property type="protein sequence ID" value="APT87788.1"/>
    <property type="molecule type" value="Genomic_DNA"/>
</dbReference>
<dbReference type="GO" id="GO:0016491">
    <property type="term" value="F:oxidoreductase activity"/>
    <property type="evidence" value="ECO:0007669"/>
    <property type="project" value="UniProtKB-KW"/>
</dbReference>
<keyword evidence="9" id="KW-1185">Reference proteome</keyword>
<comment type="cofactor">
    <cofactor evidence="1">
        <name>FMN</name>
        <dbReference type="ChEBI" id="CHEBI:58210"/>
    </cofactor>
</comment>
<evidence type="ECO:0000313" key="7">
    <source>
        <dbReference type="EMBL" id="APT87788.1"/>
    </source>
</evidence>
<dbReference type="SUPFAM" id="SSF55469">
    <property type="entry name" value="FMN-dependent nitroreductase-like"/>
    <property type="match status" value="1"/>
</dbReference>
<feature type="domain" description="Nitroreductase" evidence="6">
    <location>
        <begin position="9"/>
        <end position="170"/>
    </location>
</feature>
<dbReference type="EMBL" id="BJNB01000040">
    <property type="protein sequence ID" value="GEB98580.1"/>
    <property type="molecule type" value="Genomic_DNA"/>
</dbReference>
<gene>
    <name evidence="8" type="ORF">CFL01nite_20750</name>
    <name evidence="7" type="ORF">CFLV_11930</name>
</gene>
<proteinExistence type="inferred from homology"/>
<sequence length="193" mass="20952">MSLSVIEAIESRRSTRKYTDEIPNAELIDRVVKLALEAPSAFNAQQREIVVVTDPDVKQALFDASHQRQFLDAPVVFVAVARAENDPSDLDEILGSERAARVEGFLHGRDLQAAREASLKDASLAAAFLLLAAQSEGLGTSPTTGWDEEKVKQALGIGGRADRAIALIIAAGFPAEHPQHPGRLDNRRIDNSY</sequence>
<name>A0A1L7CPN6_CORFL</name>
<keyword evidence="5" id="KW-0560">Oxidoreductase</keyword>
<dbReference type="KEGG" id="cfc:CFLV_11930"/>
<dbReference type="Proteomes" id="UP000315353">
    <property type="component" value="Unassembled WGS sequence"/>
</dbReference>
<dbReference type="PANTHER" id="PTHR43673:SF2">
    <property type="entry name" value="NITROREDUCTASE"/>
    <property type="match status" value="1"/>
</dbReference>
<evidence type="ECO:0000313" key="9">
    <source>
        <dbReference type="Proteomes" id="UP000185479"/>
    </source>
</evidence>
<accession>A0A1L7CPN6</accession>
<reference evidence="7 9" key="1">
    <citation type="submission" date="2014-08" db="EMBL/GenBank/DDBJ databases">
        <title>Complete genome sequence of Corynebacterium flavescens OJ8(T)(=DSM 20296(T)), isolated from cheese.</title>
        <authorList>
            <person name="Ruckert C."/>
            <person name="Albersmeier A."/>
            <person name="Winkler A."/>
            <person name="Kalinowski J."/>
        </authorList>
    </citation>
    <scope>NUCLEOTIDE SEQUENCE [LARGE SCALE GENOMIC DNA]</scope>
    <source>
        <strain evidence="7 9">OJ8</strain>
    </source>
</reference>
<dbReference type="OrthoDB" id="9809288at2"/>
<protein>
    <submittedName>
        <fullName evidence="7">Dehydrogenase</fullName>
    </submittedName>
    <submittedName>
        <fullName evidence="8">Nitroreductase</fullName>
    </submittedName>
</protein>
<dbReference type="InterPro" id="IPR029479">
    <property type="entry name" value="Nitroreductase"/>
</dbReference>
<dbReference type="Gene3D" id="3.40.109.10">
    <property type="entry name" value="NADH Oxidase"/>
    <property type="match status" value="1"/>
</dbReference>
<evidence type="ECO:0000256" key="1">
    <source>
        <dbReference type="ARBA" id="ARBA00001917"/>
    </source>
</evidence>
<comment type="similarity">
    <text evidence="2">Belongs to the nitroreductase family.</text>
</comment>
<dbReference type="Pfam" id="PF00881">
    <property type="entry name" value="Nitroreductase"/>
    <property type="match status" value="1"/>
</dbReference>
<evidence type="ECO:0000256" key="2">
    <source>
        <dbReference type="ARBA" id="ARBA00007118"/>
    </source>
</evidence>
<evidence type="ECO:0000313" key="8">
    <source>
        <dbReference type="EMBL" id="GEB98580.1"/>
    </source>
</evidence>
<evidence type="ECO:0000256" key="5">
    <source>
        <dbReference type="ARBA" id="ARBA00023002"/>
    </source>
</evidence>
<organism evidence="7 9">
    <name type="scientific">Corynebacterium flavescens</name>
    <dbReference type="NCBI Taxonomy" id="28028"/>
    <lineage>
        <taxon>Bacteria</taxon>
        <taxon>Bacillati</taxon>
        <taxon>Actinomycetota</taxon>
        <taxon>Actinomycetes</taxon>
        <taxon>Mycobacteriales</taxon>
        <taxon>Corynebacteriaceae</taxon>
        <taxon>Corynebacterium</taxon>
    </lineage>
</organism>
<dbReference type="RefSeq" id="WP_075730705.1">
    <property type="nucleotide sequence ID" value="NZ_BJNB01000040.1"/>
</dbReference>
<dbReference type="AlphaFoldDB" id="A0A1L7CPN6"/>
<dbReference type="InterPro" id="IPR000415">
    <property type="entry name" value="Nitroreductase-like"/>
</dbReference>
<dbReference type="PANTHER" id="PTHR43673">
    <property type="entry name" value="NAD(P)H NITROREDUCTASE YDGI-RELATED"/>
    <property type="match status" value="1"/>
</dbReference>